<feature type="domain" description="O-acyltransferase WSD1 C-terminal" evidence="11">
    <location>
        <begin position="328"/>
        <end position="473"/>
    </location>
</feature>
<dbReference type="EC" id="2.3.1.20" evidence="3"/>
<protein>
    <recommendedName>
        <fullName evidence="3">diacylglycerol O-acyltransferase</fullName>
        <ecNumber evidence="3">2.3.1.20</ecNumber>
    </recommendedName>
</protein>
<evidence type="ECO:0000256" key="8">
    <source>
        <dbReference type="ARBA" id="ARBA00048109"/>
    </source>
</evidence>
<dbReference type="AlphaFoldDB" id="A0A2P2CAC9"/>
<keyword evidence="7 12" id="KW-0012">Acyltransferase</keyword>
<evidence type="ECO:0000256" key="2">
    <source>
        <dbReference type="ARBA" id="ARBA00005189"/>
    </source>
</evidence>
<accession>A0A2P2CAC9</accession>
<evidence type="ECO:0000256" key="7">
    <source>
        <dbReference type="ARBA" id="ARBA00023315"/>
    </source>
</evidence>
<dbReference type="GO" id="GO:0001666">
    <property type="term" value="P:response to hypoxia"/>
    <property type="evidence" value="ECO:0007669"/>
    <property type="project" value="TreeGrafter"/>
</dbReference>
<evidence type="ECO:0000256" key="9">
    <source>
        <dbReference type="SAM" id="MobiDB-lite"/>
    </source>
</evidence>
<dbReference type="GO" id="GO:0019432">
    <property type="term" value="P:triglyceride biosynthetic process"/>
    <property type="evidence" value="ECO:0007669"/>
    <property type="project" value="UniProtKB-UniPathway"/>
</dbReference>
<gene>
    <name evidence="12" type="ORF">NOCA2550013</name>
</gene>
<proteinExistence type="predicted"/>
<evidence type="ECO:0000256" key="5">
    <source>
        <dbReference type="ARBA" id="ARBA00022679"/>
    </source>
</evidence>
<dbReference type="PANTHER" id="PTHR31650:SF1">
    <property type="entry name" value="WAX ESTER SYNTHASE_DIACYLGLYCEROL ACYLTRANSFERASE 4-RELATED"/>
    <property type="match status" value="1"/>
</dbReference>
<evidence type="ECO:0000256" key="1">
    <source>
        <dbReference type="ARBA" id="ARBA00004771"/>
    </source>
</evidence>
<dbReference type="GO" id="GO:0051701">
    <property type="term" value="P:biological process involved in interaction with host"/>
    <property type="evidence" value="ECO:0007669"/>
    <property type="project" value="TreeGrafter"/>
</dbReference>
<comment type="catalytic activity">
    <reaction evidence="8">
        <text>an acyl-CoA + a 1,2-diacyl-sn-glycerol = a triacyl-sn-glycerol + CoA</text>
        <dbReference type="Rhea" id="RHEA:10868"/>
        <dbReference type="ChEBI" id="CHEBI:17815"/>
        <dbReference type="ChEBI" id="CHEBI:57287"/>
        <dbReference type="ChEBI" id="CHEBI:58342"/>
        <dbReference type="ChEBI" id="CHEBI:64615"/>
        <dbReference type="EC" id="2.3.1.20"/>
    </reaction>
</comment>
<evidence type="ECO:0000256" key="6">
    <source>
        <dbReference type="ARBA" id="ARBA00023098"/>
    </source>
</evidence>
<dbReference type="GO" id="GO:0071731">
    <property type="term" value="P:response to nitric oxide"/>
    <property type="evidence" value="ECO:0007669"/>
    <property type="project" value="TreeGrafter"/>
</dbReference>
<keyword evidence="4" id="KW-0444">Lipid biosynthesis</keyword>
<comment type="pathway">
    <text evidence="2">Lipid metabolism.</text>
</comment>
<dbReference type="SUPFAM" id="SSF52777">
    <property type="entry name" value="CoA-dependent acyltransferases"/>
    <property type="match status" value="1"/>
</dbReference>
<dbReference type="UniPathway" id="UPA00282"/>
<evidence type="ECO:0000313" key="12">
    <source>
        <dbReference type="EMBL" id="CUR58964.1"/>
    </source>
</evidence>
<keyword evidence="5 12" id="KW-0808">Transferase</keyword>
<dbReference type="InterPro" id="IPR004255">
    <property type="entry name" value="O-acyltransferase_WSD1_N"/>
</dbReference>
<comment type="pathway">
    <text evidence="1">Glycerolipid metabolism; triacylglycerol biosynthesis.</text>
</comment>
<dbReference type="EMBL" id="CZKA01000051">
    <property type="protein sequence ID" value="CUR58964.1"/>
    <property type="molecule type" value="Genomic_DNA"/>
</dbReference>
<sequence length="479" mass="52445">MDERRSTGVKENAVVALIDPTAVGFLLSENRNMPMHVGGLQLFKKPEGAGRNFVQELYEQMRDVDEVAPLFLKRPMRSVRTAGQLVWVEDELFDIDHHVRHSALPRPGRVRELLDLCSRLHGQRLAWERPLWEAHIIEGLRDGRVAMYTKTHHALVDGVSAMRLLQSVLTTDPERRNMPAPWAARPRSRPKPAPEEPADASELTMQALRTAVGMSAEAAGLPAALLRTLNRSVRNETSSLSLYAPRTMLNQNITGSRRFAAQDWPIERMRAIGKATGTTINDVVLAMCGGALRTYLLDVDDLPPETLIAMVPVGLNAKQSHVASGDGGNAVGSIMVKLGTDLEDAGDRLAAIHDSMSSGKEVLSEMTPIQILAMSAIGQAPAILTPMLRMQGVVRPPYNVVISNVPGPRTAHYFNGMELTGTYPLSIPIHGMALNITCTSYNGQMAFGLTGCRRTVPHLQRLLTHLDVELRALEKAAGL</sequence>
<dbReference type="GO" id="GO:0005886">
    <property type="term" value="C:plasma membrane"/>
    <property type="evidence" value="ECO:0007669"/>
    <property type="project" value="TreeGrafter"/>
</dbReference>
<feature type="domain" description="O-acyltransferase WSD1-like N-terminal" evidence="10">
    <location>
        <begin position="24"/>
        <end position="284"/>
    </location>
</feature>
<dbReference type="PANTHER" id="PTHR31650">
    <property type="entry name" value="O-ACYLTRANSFERASE (WSD1-LIKE) FAMILY PROTEIN"/>
    <property type="match status" value="1"/>
</dbReference>
<organism evidence="12">
    <name type="scientific">metagenome</name>
    <dbReference type="NCBI Taxonomy" id="256318"/>
    <lineage>
        <taxon>unclassified sequences</taxon>
        <taxon>metagenomes</taxon>
    </lineage>
</organism>
<keyword evidence="6" id="KW-0443">Lipid metabolism</keyword>
<dbReference type="InterPro" id="IPR045034">
    <property type="entry name" value="O-acyltransferase_WSD1-like"/>
</dbReference>
<evidence type="ECO:0000256" key="4">
    <source>
        <dbReference type="ARBA" id="ARBA00022516"/>
    </source>
</evidence>
<dbReference type="InterPro" id="IPR014292">
    <property type="entry name" value="Acyl_transf_WS/DGAT"/>
</dbReference>
<dbReference type="Pfam" id="PF03007">
    <property type="entry name" value="WS_DGAT_cat"/>
    <property type="match status" value="1"/>
</dbReference>
<dbReference type="GO" id="GO:0004144">
    <property type="term" value="F:diacylglycerol O-acyltransferase activity"/>
    <property type="evidence" value="ECO:0007669"/>
    <property type="project" value="UniProtKB-EC"/>
</dbReference>
<name>A0A2P2CAC9_9ZZZZ</name>
<evidence type="ECO:0000259" key="10">
    <source>
        <dbReference type="Pfam" id="PF03007"/>
    </source>
</evidence>
<reference evidence="12" key="1">
    <citation type="submission" date="2015-08" db="EMBL/GenBank/DDBJ databases">
        <authorList>
            <person name="Babu N.S."/>
            <person name="Beckwith C.J."/>
            <person name="Beseler K.G."/>
            <person name="Brison A."/>
            <person name="Carone J.V."/>
            <person name="Caskin T.P."/>
            <person name="Diamond M."/>
            <person name="Durham M.E."/>
            <person name="Foxe J.M."/>
            <person name="Go M."/>
            <person name="Henderson B.A."/>
            <person name="Jones I.B."/>
            <person name="McGettigan J.A."/>
            <person name="Micheletti S.J."/>
            <person name="Nasrallah M.E."/>
            <person name="Ortiz D."/>
            <person name="Piller C.R."/>
            <person name="Privatt S.R."/>
            <person name="Schneider S.L."/>
            <person name="Sharp S."/>
            <person name="Smith T.C."/>
            <person name="Stanton J.D."/>
            <person name="Ullery H.E."/>
            <person name="Wilson R.J."/>
            <person name="Serrano M.G."/>
            <person name="Buck G."/>
            <person name="Lee V."/>
            <person name="Wang Y."/>
            <person name="Carvalho R."/>
            <person name="Voegtly L."/>
            <person name="Shi R."/>
            <person name="Duckworth R."/>
            <person name="Johnson A."/>
            <person name="Loviza R."/>
            <person name="Walstead R."/>
            <person name="Shah Z."/>
            <person name="Kiflezghi M."/>
            <person name="Wade K."/>
            <person name="Ball S.L."/>
            <person name="Bradley K.W."/>
            <person name="Asai D.J."/>
            <person name="Bowman C.A."/>
            <person name="Russell D.A."/>
            <person name="Pope W.H."/>
            <person name="Jacobs-Sera D."/>
            <person name="Hendrix R.W."/>
            <person name="Hatfull G.F."/>
        </authorList>
    </citation>
    <scope>NUCLEOTIDE SEQUENCE</scope>
</reference>
<dbReference type="Pfam" id="PF06974">
    <property type="entry name" value="WS_DGAT_C"/>
    <property type="match status" value="1"/>
</dbReference>
<feature type="region of interest" description="Disordered" evidence="9">
    <location>
        <begin position="175"/>
        <end position="199"/>
    </location>
</feature>
<dbReference type="InterPro" id="IPR009721">
    <property type="entry name" value="O-acyltransferase_WSD1_C"/>
</dbReference>
<dbReference type="NCBIfam" id="TIGR02946">
    <property type="entry name" value="acyl_WS_DGAT"/>
    <property type="match status" value="1"/>
</dbReference>
<evidence type="ECO:0000259" key="11">
    <source>
        <dbReference type="Pfam" id="PF06974"/>
    </source>
</evidence>
<evidence type="ECO:0000256" key="3">
    <source>
        <dbReference type="ARBA" id="ARBA00013244"/>
    </source>
</evidence>